<dbReference type="EMBL" id="JBBNAF010000008">
    <property type="protein sequence ID" value="KAK9122183.1"/>
    <property type="molecule type" value="Genomic_DNA"/>
</dbReference>
<reference evidence="1 2" key="1">
    <citation type="submission" date="2024-01" db="EMBL/GenBank/DDBJ databases">
        <title>Genome assemblies of Stephania.</title>
        <authorList>
            <person name="Yang L."/>
        </authorList>
    </citation>
    <scope>NUCLEOTIDE SEQUENCE [LARGE SCALE GENOMIC DNA]</scope>
    <source>
        <strain evidence="1">YNDBR</strain>
        <tissue evidence="1">Leaf</tissue>
    </source>
</reference>
<dbReference type="Proteomes" id="UP001420932">
    <property type="component" value="Unassembled WGS sequence"/>
</dbReference>
<protein>
    <submittedName>
        <fullName evidence="1">Uncharacterized protein</fullName>
    </submittedName>
</protein>
<evidence type="ECO:0000313" key="1">
    <source>
        <dbReference type="EMBL" id="KAK9122183.1"/>
    </source>
</evidence>
<accession>A0AAP0NX03</accession>
<keyword evidence="2" id="KW-1185">Reference proteome</keyword>
<comment type="caution">
    <text evidence="1">The sequence shown here is derived from an EMBL/GenBank/DDBJ whole genome shotgun (WGS) entry which is preliminary data.</text>
</comment>
<name>A0AAP0NX03_9MAGN</name>
<proteinExistence type="predicted"/>
<evidence type="ECO:0000313" key="2">
    <source>
        <dbReference type="Proteomes" id="UP001420932"/>
    </source>
</evidence>
<organism evidence="1 2">
    <name type="scientific">Stephania yunnanensis</name>
    <dbReference type="NCBI Taxonomy" id="152371"/>
    <lineage>
        <taxon>Eukaryota</taxon>
        <taxon>Viridiplantae</taxon>
        <taxon>Streptophyta</taxon>
        <taxon>Embryophyta</taxon>
        <taxon>Tracheophyta</taxon>
        <taxon>Spermatophyta</taxon>
        <taxon>Magnoliopsida</taxon>
        <taxon>Ranunculales</taxon>
        <taxon>Menispermaceae</taxon>
        <taxon>Menispermoideae</taxon>
        <taxon>Cissampelideae</taxon>
        <taxon>Stephania</taxon>
    </lineage>
</organism>
<sequence>MICRYHSSTSLFSRYVSHTLSIHSCIGKGFFFPMSIMSYVAHILPQFTFALEMLLDLEF</sequence>
<gene>
    <name evidence="1" type="ORF">Syun_019800</name>
</gene>
<dbReference type="AlphaFoldDB" id="A0AAP0NX03"/>